<keyword evidence="4" id="KW-1133">Transmembrane helix</keyword>
<protein>
    <submittedName>
        <fullName evidence="9">Multidrug resistance protein MdtA</fullName>
    </submittedName>
</protein>
<evidence type="ECO:0000313" key="9">
    <source>
        <dbReference type="EMBL" id="CAB3783676.1"/>
    </source>
</evidence>
<dbReference type="Gene3D" id="2.40.30.170">
    <property type="match status" value="1"/>
</dbReference>
<name>A0A6S7B0D8_9BURK</name>
<evidence type="ECO:0000259" key="5">
    <source>
        <dbReference type="Pfam" id="PF25876"/>
    </source>
</evidence>
<evidence type="ECO:0000313" key="10">
    <source>
        <dbReference type="Proteomes" id="UP000494115"/>
    </source>
</evidence>
<evidence type="ECO:0000259" key="7">
    <source>
        <dbReference type="Pfam" id="PF25954"/>
    </source>
</evidence>
<organism evidence="9 10">
    <name type="scientific">Pararobbsia alpina</name>
    <dbReference type="NCBI Taxonomy" id="621374"/>
    <lineage>
        <taxon>Bacteria</taxon>
        <taxon>Pseudomonadati</taxon>
        <taxon>Pseudomonadota</taxon>
        <taxon>Betaproteobacteria</taxon>
        <taxon>Burkholderiales</taxon>
        <taxon>Burkholderiaceae</taxon>
        <taxon>Pararobbsia</taxon>
    </lineage>
</organism>
<feature type="domain" description="Multidrug resistance protein MdtA-like barrel-sandwich hybrid" evidence="6">
    <location>
        <begin position="83"/>
        <end position="214"/>
    </location>
</feature>
<gene>
    <name evidence="9" type="primary">mdtA_3</name>
    <name evidence="9" type="ORF">LMG28138_01688</name>
</gene>
<dbReference type="InterPro" id="IPR058792">
    <property type="entry name" value="Beta-barrel_RND_2"/>
</dbReference>
<feature type="domain" description="CusB-like beta-barrel" evidence="7">
    <location>
        <begin position="240"/>
        <end position="309"/>
    </location>
</feature>
<dbReference type="Pfam" id="PF25876">
    <property type="entry name" value="HH_MFP_RND"/>
    <property type="match status" value="1"/>
</dbReference>
<evidence type="ECO:0000256" key="2">
    <source>
        <dbReference type="ARBA" id="ARBA00009477"/>
    </source>
</evidence>
<reference evidence="9 10" key="1">
    <citation type="submission" date="2020-04" db="EMBL/GenBank/DDBJ databases">
        <authorList>
            <person name="De Canck E."/>
        </authorList>
    </citation>
    <scope>NUCLEOTIDE SEQUENCE [LARGE SCALE GENOMIC DNA]</scope>
    <source>
        <strain evidence="9 10">LMG 28138</strain>
    </source>
</reference>
<comment type="similarity">
    <text evidence="2">Belongs to the membrane fusion protein (MFP) (TC 8.A.1) family.</text>
</comment>
<evidence type="ECO:0000259" key="6">
    <source>
        <dbReference type="Pfam" id="PF25917"/>
    </source>
</evidence>
<evidence type="ECO:0000256" key="3">
    <source>
        <dbReference type="ARBA" id="ARBA00022448"/>
    </source>
</evidence>
<keyword evidence="4" id="KW-0472">Membrane</keyword>
<feature type="domain" description="Multidrug resistance protein MdtA-like C-terminal permuted SH3" evidence="8">
    <location>
        <begin position="316"/>
        <end position="373"/>
    </location>
</feature>
<dbReference type="NCBIfam" id="TIGR01730">
    <property type="entry name" value="RND_mfp"/>
    <property type="match status" value="1"/>
</dbReference>
<evidence type="ECO:0000256" key="4">
    <source>
        <dbReference type="SAM" id="Phobius"/>
    </source>
</evidence>
<dbReference type="Pfam" id="PF25967">
    <property type="entry name" value="RND-MFP_C"/>
    <property type="match status" value="1"/>
</dbReference>
<dbReference type="SUPFAM" id="SSF111369">
    <property type="entry name" value="HlyD-like secretion proteins"/>
    <property type="match status" value="1"/>
</dbReference>
<feature type="transmembrane region" description="Helical" evidence="4">
    <location>
        <begin position="15"/>
        <end position="35"/>
    </location>
</feature>
<dbReference type="InterPro" id="IPR058624">
    <property type="entry name" value="MdtA-like_HH"/>
</dbReference>
<evidence type="ECO:0000256" key="1">
    <source>
        <dbReference type="ARBA" id="ARBA00004196"/>
    </source>
</evidence>
<dbReference type="Gene3D" id="2.40.50.100">
    <property type="match status" value="1"/>
</dbReference>
<dbReference type="GO" id="GO:0015562">
    <property type="term" value="F:efflux transmembrane transporter activity"/>
    <property type="evidence" value="ECO:0007669"/>
    <property type="project" value="TreeGrafter"/>
</dbReference>
<sequence>MSTRRQTPLPSSSRIRLLTAIAALIVVGLVALGIFQRRANVANLRDVADEESVPEVQVISPAPGPATRTVTLPGTIKAWYSAPIYAQVSGYVLKWYKDYGAPVKAGDLLATIDAPAVDEQYESSQANLDVAQTNYNLAVVTANRWTALAGTQAVSQQEVDVQVASAAAKKAQARVAQHEVARYKVLEGFKRIVAPFDGIVTSRDTDVGNYVNAAGGDVSARGAADELFSVSDIHEMRVFVSVPQDYAAMLKPDLTATLSLPQYPNRTFNATYQTTANAFNPQTRTVVTELLVPNPDHLIWPGTYADVKFVVPTNPDVLVVPEQALVFRAQGTQVALVDADNKVHLQDVQLGQNFGQTVQITSGLKRSDRLITNPSAGILEGETVRIVQGVPGIAPDAQFHANMDASKNLTPAQRAKVEAARNDDASQ</sequence>
<dbReference type="Gene3D" id="2.40.420.20">
    <property type="match status" value="1"/>
</dbReference>
<keyword evidence="3" id="KW-0813">Transport</keyword>
<dbReference type="Proteomes" id="UP000494115">
    <property type="component" value="Unassembled WGS sequence"/>
</dbReference>
<keyword evidence="4" id="KW-0812">Transmembrane</keyword>
<dbReference type="InterPro" id="IPR058625">
    <property type="entry name" value="MdtA-like_BSH"/>
</dbReference>
<dbReference type="EMBL" id="CADIKM010000005">
    <property type="protein sequence ID" value="CAB3783676.1"/>
    <property type="molecule type" value="Genomic_DNA"/>
</dbReference>
<dbReference type="Gene3D" id="1.10.287.470">
    <property type="entry name" value="Helix hairpin bin"/>
    <property type="match status" value="1"/>
</dbReference>
<dbReference type="InterPro" id="IPR006143">
    <property type="entry name" value="RND_pump_MFP"/>
</dbReference>
<proteinExistence type="inferred from homology"/>
<dbReference type="PANTHER" id="PTHR30469:SF37">
    <property type="entry name" value="RAGD PROTEIN"/>
    <property type="match status" value="1"/>
</dbReference>
<dbReference type="PANTHER" id="PTHR30469">
    <property type="entry name" value="MULTIDRUG RESISTANCE PROTEIN MDTA"/>
    <property type="match status" value="1"/>
</dbReference>
<comment type="subcellular location">
    <subcellularLocation>
        <location evidence="1">Cell envelope</location>
    </subcellularLocation>
</comment>
<accession>A0A6S7B0D8</accession>
<feature type="domain" description="Multidrug resistance protein MdtA-like alpha-helical hairpin" evidence="5">
    <location>
        <begin position="121"/>
        <end position="177"/>
    </location>
</feature>
<dbReference type="Pfam" id="PF25954">
    <property type="entry name" value="Beta-barrel_RND_2"/>
    <property type="match status" value="1"/>
</dbReference>
<dbReference type="AlphaFoldDB" id="A0A6S7B0D8"/>
<dbReference type="GO" id="GO:1990281">
    <property type="term" value="C:efflux pump complex"/>
    <property type="evidence" value="ECO:0007669"/>
    <property type="project" value="TreeGrafter"/>
</dbReference>
<keyword evidence="10" id="KW-1185">Reference proteome</keyword>
<dbReference type="Pfam" id="PF25917">
    <property type="entry name" value="BSH_RND"/>
    <property type="match status" value="1"/>
</dbReference>
<evidence type="ECO:0000259" key="8">
    <source>
        <dbReference type="Pfam" id="PF25967"/>
    </source>
</evidence>
<dbReference type="InterPro" id="IPR058627">
    <property type="entry name" value="MdtA-like_C"/>
</dbReference>